<dbReference type="RefSeq" id="WP_201275299.1">
    <property type="nucleotide sequence ID" value="NZ_JACVDA010000007.1"/>
</dbReference>
<sequence length="567" mass="66542">MNSFLKNLSIIFDLLFKKSLLYSVSLIVTYLMQVVISFLYVYSINEFFQSIYIFYMVDKSKILNSFLLFASIVLLKHIVDGINVFTINTFNKKIVSVTKFFIIEKMNNVKYSNFENVDKLNFIDSIKNVRMDSILIFYLSMFFYYIPYSLVLVFYLYKINYVLAVAGMFLFLPILCSKIFQIKYSDSFEEQVVNIRRKFNLFIDYFFEISILRDIKSFCAENYFINLCKFHSKKYVDERYNFQKKILKMEIVFKSIVCILFGIIVYILINLIFSNVINVATFSSTLIIISELISASVNLIVYDSELLVENYSSFKNYFKLYLDESYFDYINKEKESSLIKFENVNFSYINSKIDVLKNLNFSIKNGEKVAIIGKNGSGKSSLFKLLTELYYPTKGKISNISNNSVVFQDYCKYKLNLKENIILSDTKKDFDLEKFDNIFNLTGLSEKFDDTNVELSLEFNGITPSGGMWNNISIARCLYKDAELFLMDEPMSNFDSIKEKEIFDKLIEYFKDKTLIFTTHNLGIAKKFDKIILVDNGEIVAVGNHKILMKNSQLYKELFETQKEMYE</sequence>
<protein>
    <submittedName>
        <fullName evidence="10">ABC transporter ATP-binding protein</fullName>
    </submittedName>
</protein>
<feature type="transmembrane region" description="Helical" evidence="7">
    <location>
        <begin position="251"/>
        <end position="273"/>
    </location>
</feature>
<dbReference type="Pfam" id="PF00005">
    <property type="entry name" value="ABC_tran"/>
    <property type="match status" value="1"/>
</dbReference>
<dbReference type="PANTHER" id="PTHR43394:SF1">
    <property type="entry name" value="ATP-BINDING CASSETTE SUB-FAMILY B MEMBER 10, MITOCHONDRIAL"/>
    <property type="match status" value="1"/>
</dbReference>
<gene>
    <name evidence="10" type="ORF">IBJ83_03395</name>
</gene>
<feature type="transmembrane region" description="Helical" evidence="7">
    <location>
        <begin position="135"/>
        <end position="155"/>
    </location>
</feature>
<dbReference type="PROSITE" id="PS50929">
    <property type="entry name" value="ABC_TM1F"/>
    <property type="match status" value="1"/>
</dbReference>
<comment type="caution">
    <text evidence="10">The sequence shown here is derived from an EMBL/GenBank/DDBJ whole genome shotgun (WGS) entry which is preliminary data.</text>
</comment>
<dbReference type="Proteomes" id="UP000823123">
    <property type="component" value="Unassembled WGS sequence"/>
</dbReference>
<dbReference type="Gene3D" id="3.40.50.300">
    <property type="entry name" value="P-loop containing nucleotide triphosphate hydrolases"/>
    <property type="match status" value="1"/>
</dbReference>
<dbReference type="CDD" id="cd03228">
    <property type="entry name" value="ABCC_MRP_Like"/>
    <property type="match status" value="1"/>
</dbReference>
<evidence type="ECO:0000256" key="7">
    <source>
        <dbReference type="SAM" id="Phobius"/>
    </source>
</evidence>
<keyword evidence="6 7" id="KW-0472">Membrane</keyword>
<dbReference type="Gene3D" id="1.20.1560.10">
    <property type="entry name" value="ABC transporter type 1, transmembrane domain"/>
    <property type="match status" value="1"/>
</dbReference>
<feature type="transmembrane region" description="Helical" evidence="7">
    <location>
        <begin position="62"/>
        <end position="79"/>
    </location>
</feature>
<keyword evidence="4 10" id="KW-0067">ATP-binding</keyword>
<dbReference type="SMART" id="SM00382">
    <property type="entry name" value="AAA"/>
    <property type="match status" value="1"/>
</dbReference>
<evidence type="ECO:0000256" key="1">
    <source>
        <dbReference type="ARBA" id="ARBA00004651"/>
    </source>
</evidence>
<accession>A0ABS1C8D0</accession>
<evidence type="ECO:0000256" key="3">
    <source>
        <dbReference type="ARBA" id="ARBA00022741"/>
    </source>
</evidence>
<evidence type="ECO:0000313" key="10">
    <source>
        <dbReference type="EMBL" id="MBK1468358.1"/>
    </source>
</evidence>
<dbReference type="GO" id="GO:0005524">
    <property type="term" value="F:ATP binding"/>
    <property type="evidence" value="ECO:0007669"/>
    <property type="project" value="UniProtKB-KW"/>
</dbReference>
<dbReference type="InterPro" id="IPR003593">
    <property type="entry name" value="AAA+_ATPase"/>
</dbReference>
<keyword evidence="2 7" id="KW-0812">Transmembrane</keyword>
<evidence type="ECO:0000256" key="2">
    <source>
        <dbReference type="ARBA" id="ARBA00022692"/>
    </source>
</evidence>
<dbReference type="InterPro" id="IPR039421">
    <property type="entry name" value="Type_1_exporter"/>
</dbReference>
<dbReference type="EMBL" id="JACVDA010000007">
    <property type="protein sequence ID" value="MBK1468358.1"/>
    <property type="molecule type" value="Genomic_DNA"/>
</dbReference>
<dbReference type="SUPFAM" id="SSF52540">
    <property type="entry name" value="P-loop containing nucleoside triphosphate hydrolases"/>
    <property type="match status" value="1"/>
</dbReference>
<dbReference type="SUPFAM" id="SSF90123">
    <property type="entry name" value="ABC transporter transmembrane region"/>
    <property type="match status" value="1"/>
</dbReference>
<dbReference type="InterPro" id="IPR027417">
    <property type="entry name" value="P-loop_NTPase"/>
</dbReference>
<dbReference type="PROSITE" id="PS50893">
    <property type="entry name" value="ABC_TRANSPORTER_2"/>
    <property type="match status" value="1"/>
</dbReference>
<reference evidence="10 11" key="1">
    <citation type="submission" date="2020-09" db="EMBL/GenBank/DDBJ databases">
        <title>Parvimonas S3374 sp. nov.</title>
        <authorList>
            <person name="Buhl M."/>
        </authorList>
    </citation>
    <scope>NUCLEOTIDE SEQUENCE [LARGE SCALE GENOMIC DNA]</scope>
    <source>
        <strain evidence="10 11">S3374</strain>
    </source>
</reference>
<keyword evidence="3" id="KW-0547">Nucleotide-binding</keyword>
<feature type="domain" description="ABC transporter" evidence="8">
    <location>
        <begin position="339"/>
        <end position="561"/>
    </location>
</feature>
<evidence type="ECO:0000313" key="11">
    <source>
        <dbReference type="Proteomes" id="UP000823123"/>
    </source>
</evidence>
<evidence type="ECO:0000256" key="4">
    <source>
        <dbReference type="ARBA" id="ARBA00022840"/>
    </source>
</evidence>
<evidence type="ECO:0000256" key="6">
    <source>
        <dbReference type="ARBA" id="ARBA00023136"/>
    </source>
</evidence>
<feature type="domain" description="ABC transmembrane type-1" evidence="9">
    <location>
        <begin position="20"/>
        <end position="300"/>
    </location>
</feature>
<feature type="transmembrane region" description="Helical" evidence="7">
    <location>
        <begin position="20"/>
        <end position="42"/>
    </location>
</feature>
<feature type="transmembrane region" description="Helical" evidence="7">
    <location>
        <begin position="161"/>
        <end position="180"/>
    </location>
</feature>
<dbReference type="InterPro" id="IPR003439">
    <property type="entry name" value="ABC_transporter-like_ATP-bd"/>
</dbReference>
<evidence type="ECO:0000259" key="9">
    <source>
        <dbReference type="PROSITE" id="PS50929"/>
    </source>
</evidence>
<dbReference type="InterPro" id="IPR036640">
    <property type="entry name" value="ABC1_TM_sf"/>
</dbReference>
<dbReference type="PANTHER" id="PTHR43394">
    <property type="entry name" value="ATP-DEPENDENT PERMEASE MDL1, MITOCHONDRIAL"/>
    <property type="match status" value="1"/>
</dbReference>
<keyword evidence="5 7" id="KW-1133">Transmembrane helix</keyword>
<proteinExistence type="predicted"/>
<name>A0ABS1C8D0_9FIRM</name>
<dbReference type="InterPro" id="IPR011527">
    <property type="entry name" value="ABC1_TM_dom"/>
</dbReference>
<keyword evidence="11" id="KW-1185">Reference proteome</keyword>
<evidence type="ECO:0000256" key="5">
    <source>
        <dbReference type="ARBA" id="ARBA00022989"/>
    </source>
</evidence>
<evidence type="ECO:0000259" key="8">
    <source>
        <dbReference type="PROSITE" id="PS50893"/>
    </source>
</evidence>
<comment type="subcellular location">
    <subcellularLocation>
        <location evidence="1">Cell membrane</location>
        <topology evidence="1">Multi-pass membrane protein</topology>
    </subcellularLocation>
</comment>
<organism evidence="10 11">
    <name type="scientific">Parvimonas parva</name>
    <dbReference type="NCBI Taxonomy" id="2769485"/>
    <lineage>
        <taxon>Bacteria</taxon>
        <taxon>Bacillati</taxon>
        <taxon>Bacillota</taxon>
        <taxon>Tissierellia</taxon>
        <taxon>Tissierellales</taxon>
        <taxon>Peptoniphilaceae</taxon>
        <taxon>Parvimonas</taxon>
    </lineage>
</organism>